<protein>
    <submittedName>
        <fullName evidence="9">DMT family transporter</fullName>
    </submittedName>
</protein>
<dbReference type="Proteomes" id="UP000585363">
    <property type="component" value="Unassembled WGS sequence"/>
</dbReference>
<gene>
    <name evidence="9" type="ORF">GW590_04660</name>
</gene>
<dbReference type="AlphaFoldDB" id="A0A848MIL1"/>
<accession>A0A848MIL1</accession>
<dbReference type="PANTHER" id="PTHR22911:SF135">
    <property type="entry name" value="BLR4310 PROTEIN"/>
    <property type="match status" value="1"/>
</dbReference>
<feature type="transmembrane region" description="Helical" evidence="7">
    <location>
        <begin position="154"/>
        <end position="171"/>
    </location>
</feature>
<evidence type="ECO:0000256" key="2">
    <source>
        <dbReference type="ARBA" id="ARBA00007362"/>
    </source>
</evidence>
<keyword evidence="3" id="KW-1003">Cell membrane</keyword>
<proteinExistence type="inferred from homology"/>
<comment type="caution">
    <text evidence="9">The sequence shown here is derived from an EMBL/GenBank/DDBJ whole genome shotgun (WGS) entry which is preliminary data.</text>
</comment>
<evidence type="ECO:0000313" key="10">
    <source>
        <dbReference type="Proteomes" id="UP000585363"/>
    </source>
</evidence>
<evidence type="ECO:0000256" key="3">
    <source>
        <dbReference type="ARBA" id="ARBA00022475"/>
    </source>
</evidence>
<feature type="transmembrane region" description="Helical" evidence="7">
    <location>
        <begin position="36"/>
        <end position="57"/>
    </location>
</feature>
<feature type="transmembrane region" description="Helical" evidence="7">
    <location>
        <begin position="212"/>
        <end position="232"/>
    </location>
</feature>
<evidence type="ECO:0000256" key="6">
    <source>
        <dbReference type="ARBA" id="ARBA00023136"/>
    </source>
</evidence>
<sequence>MNRNTVVNGNLIGILGGIILSTDSLFIRLMAVDNSWLIVVLRGVLMWAVMFAVWGLWPKSRAVLGVPWITRQNLLPALFFCAASACFVNALNRGNIATVLVIISSTPFVSAIISRLFFATKIDRSLMGAAMVGMLGVVIVMTGRQSGYDGSANYFALATAVCMALAFIFASRVEQGTLALPSLGGVLASVVVSLFAGSGLVTPLLALHAGQWGWLVIEGALIIPVAMGLISLSTRYVPPANAGLFLLLETALAPLWIYLFLQQAPTLHAVVGGGIIIMAVISQTLRVKKQAAIAL</sequence>
<keyword evidence="5 7" id="KW-1133">Transmembrane helix</keyword>
<evidence type="ECO:0000256" key="7">
    <source>
        <dbReference type="SAM" id="Phobius"/>
    </source>
</evidence>
<organism evidence="9 10">
    <name type="scientific">Rouxiella aceris</name>
    <dbReference type="NCBI Taxonomy" id="2703884"/>
    <lineage>
        <taxon>Bacteria</taxon>
        <taxon>Pseudomonadati</taxon>
        <taxon>Pseudomonadota</taxon>
        <taxon>Gammaproteobacteria</taxon>
        <taxon>Enterobacterales</taxon>
        <taxon>Yersiniaceae</taxon>
        <taxon>Rouxiella</taxon>
    </lineage>
</organism>
<keyword evidence="10" id="KW-1185">Reference proteome</keyword>
<dbReference type="PANTHER" id="PTHR22911">
    <property type="entry name" value="ACYL-MALONYL CONDENSING ENZYME-RELATED"/>
    <property type="match status" value="1"/>
</dbReference>
<feature type="transmembrane region" description="Helical" evidence="7">
    <location>
        <begin position="267"/>
        <end position="285"/>
    </location>
</feature>
<feature type="domain" description="EamA" evidence="8">
    <location>
        <begin position="153"/>
        <end position="281"/>
    </location>
</feature>
<feature type="transmembrane region" description="Helical" evidence="7">
    <location>
        <begin position="96"/>
        <end position="118"/>
    </location>
</feature>
<feature type="transmembrane region" description="Helical" evidence="7">
    <location>
        <begin position="244"/>
        <end position="261"/>
    </location>
</feature>
<dbReference type="RefSeq" id="WP_169401857.1">
    <property type="nucleotide sequence ID" value="NZ_JAADJU010000002.1"/>
</dbReference>
<dbReference type="InterPro" id="IPR037185">
    <property type="entry name" value="EmrE-like"/>
</dbReference>
<evidence type="ECO:0000256" key="1">
    <source>
        <dbReference type="ARBA" id="ARBA00004651"/>
    </source>
</evidence>
<evidence type="ECO:0000256" key="5">
    <source>
        <dbReference type="ARBA" id="ARBA00022989"/>
    </source>
</evidence>
<name>A0A848MIL1_9GAMM</name>
<dbReference type="InterPro" id="IPR000620">
    <property type="entry name" value="EamA_dom"/>
</dbReference>
<feature type="domain" description="EamA" evidence="8">
    <location>
        <begin position="9"/>
        <end position="141"/>
    </location>
</feature>
<dbReference type="SUPFAM" id="SSF103481">
    <property type="entry name" value="Multidrug resistance efflux transporter EmrE"/>
    <property type="match status" value="2"/>
</dbReference>
<evidence type="ECO:0000256" key="4">
    <source>
        <dbReference type="ARBA" id="ARBA00022692"/>
    </source>
</evidence>
<dbReference type="Pfam" id="PF00892">
    <property type="entry name" value="EamA"/>
    <property type="match status" value="2"/>
</dbReference>
<reference evidence="9 10" key="1">
    <citation type="submission" date="2020-01" db="EMBL/GenBank/DDBJ databases">
        <authorList>
            <person name="Lee S.D."/>
        </authorList>
    </citation>
    <scope>NUCLEOTIDE SEQUENCE [LARGE SCALE GENOMIC DNA]</scope>
    <source>
        <strain evidence="9 10">SAP-1</strain>
    </source>
</reference>
<dbReference type="GO" id="GO:0016020">
    <property type="term" value="C:membrane"/>
    <property type="evidence" value="ECO:0007669"/>
    <property type="project" value="InterPro"/>
</dbReference>
<keyword evidence="6 7" id="KW-0472">Membrane</keyword>
<feature type="transmembrane region" description="Helical" evidence="7">
    <location>
        <begin position="125"/>
        <end position="142"/>
    </location>
</feature>
<feature type="transmembrane region" description="Helical" evidence="7">
    <location>
        <begin position="12"/>
        <end position="30"/>
    </location>
</feature>
<reference evidence="9 10" key="2">
    <citation type="submission" date="2020-06" db="EMBL/GenBank/DDBJ databases">
        <title>Polyphasic characterization of a Rahnella strain isolated from tree sap.</title>
        <authorList>
            <person name="Kim I.S."/>
        </authorList>
    </citation>
    <scope>NUCLEOTIDE SEQUENCE [LARGE SCALE GENOMIC DNA]</scope>
    <source>
        <strain evidence="9 10">SAP-1</strain>
    </source>
</reference>
<keyword evidence="4 7" id="KW-0812">Transmembrane</keyword>
<evidence type="ECO:0000259" key="8">
    <source>
        <dbReference type="Pfam" id="PF00892"/>
    </source>
</evidence>
<evidence type="ECO:0000313" key="9">
    <source>
        <dbReference type="EMBL" id="NMP26164.1"/>
    </source>
</evidence>
<comment type="similarity">
    <text evidence="2">Belongs to the EamA transporter family.</text>
</comment>
<feature type="transmembrane region" description="Helical" evidence="7">
    <location>
        <begin position="183"/>
        <end position="206"/>
    </location>
</feature>
<dbReference type="EMBL" id="JAADJU010000002">
    <property type="protein sequence ID" value="NMP26164.1"/>
    <property type="molecule type" value="Genomic_DNA"/>
</dbReference>
<feature type="transmembrane region" description="Helical" evidence="7">
    <location>
        <begin position="69"/>
        <end position="90"/>
    </location>
</feature>
<comment type="subcellular location">
    <subcellularLocation>
        <location evidence="1">Cell membrane</location>
        <topology evidence="1">Multi-pass membrane protein</topology>
    </subcellularLocation>
</comment>